<comment type="caution">
    <text evidence="1">The sequence shown here is derived from an EMBL/GenBank/DDBJ whole genome shotgun (WGS) entry which is preliminary data.</text>
</comment>
<sequence>KLFTHYCIHLKINKHKRGVSMNLFRYQYIVRIQYKYKKKYRFETLEITSYKKLNKENISMKIKRKNFKIIYIYLSKKEFIFMDFYRNFKKEILQIANLQLNYFQYKERK</sequence>
<dbReference type="Proteomes" id="UP000003748">
    <property type="component" value="Unassembled WGS sequence"/>
</dbReference>
<reference evidence="1 2" key="1">
    <citation type="submission" date="2010-02" db="EMBL/GenBank/DDBJ databases">
        <authorList>
            <person name="Weinstock G."/>
            <person name="Sodergren E."/>
            <person name="Clifton S."/>
            <person name="Fulton L."/>
            <person name="Fulton B."/>
            <person name="Courtney L."/>
            <person name="Fronick C."/>
            <person name="Harrison M."/>
            <person name="Strong C."/>
            <person name="Farmer C."/>
            <person name="Delahaunty K."/>
            <person name="Markovic C."/>
            <person name="Hall O."/>
            <person name="Minx P."/>
            <person name="Tomlinson C."/>
            <person name="Mitreva M."/>
            <person name="Nelson J."/>
            <person name="Hou S."/>
            <person name="Wollam A."/>
            <person name="Pepin K.H."/>
            <person name="Johnson M."/>
            <person name="Bhonagiri V."/>
            <person name="Zhang X."/>
            <person name="Suruliraj S."/>
            <person name="Warren W."/>
            <person name="Chinwalla A."/>
            <person name="Mardis E.R."/>
            <person name="Wilson R.K."/>
        </authorList>
    </citation>
    <scope>NUCLEOTIDE SEQUENCE [LARGE SCALE GENOMIC DNA]</scope>
    <source>
        <strain evidence="1 2">ATCC 33693</strain>
    </source>
</reference>
<dbReference type="HOGENOM" id="CLU_2176323_0_0_0"/>
<dbReference type="EMBL" id="ACJY01000100">
    <property type="protein sequence ID" value="EFE85912.1"/>
    <property type="molecule type" value="Genomic_DNA"/>
</dbReference>
<evidence type="ECO:0000313" key="2">
    <source>
        <dbReference type="Proteomes" id="UP000003748"/>
    </source>
</evidence>
<evidence type="ECO:0000313" key="1">
    <source>
        <dbReference type="EMBL" id="EFE85912.1"/>
    </source>
</evidence>
<feature type="non-terminal residue" evidence="1">
    <location>
        <position position="1"/>
    </location>
</feature>
<gene>
    <name evidence="1" type="ORF">FUSPEROL_02176</name>
</gene>
<dbReference type="AlphaFoldDB" id="D4CXL5"/>
<name>D4CXL5_9FUSO</name>
<organism evidence="1 2">
    <name type="scientific">Fusobacterium periodonticum ATCC 33693</name>
    <dbReference type="NCBI Taxonomy" id="546275"/>
    <lineage>
        <taxon>Bacteria</taxon>
        <taxon>Fusobacteriati</taxon>
        <taxon>Fusobacteriota</taxon>
        <taxon>Fusobacteriia</taxon>
        <taxon>Fusobacteriales</taxon>
        <taxon>Fusobacteriaceae</taxon>
        <taxon>Fusobacterium</taxon>
    </lineage>
</organism>
<accession>D4CXL5</accession>
<protein>
    <submittedName>
        <fullName evidence="1">Uncharacterized protein</fullName>
    </submittedName>
</protein>
<proteinExistence type="predicted"/>
<dbReference type="STRING" id="546275.FUSPEROL_02176"/>